<sequence length="101" mass="10893">MGENLAMPHKTTGQALHSHRGLKQADGLILRRNQKPHGSEEADLARPPGRRSWSSLMCRSGLRVRASVGPGSQVKQRNRAPAASLSGRGSPHQDAALRATR</sequence>
<evidence type="ECO:0000313" key="2">
    <source>
        <dbReference type="EMBL" id="TNN89315.1"/>
    </source>
</evidence>
<dbReference type="AlphaFoldDB" id="A0A4Z2JGE5"/>
<accession>A0A4Z2JGE5</accession>
<feature type="region of interest" description="Disordered" evidence="1">
    <location>
        <begin position="1"/>
        <end position="101"/>
    </location>
</feature>
<keyword evidence="3" id="KW-1185">Reference proteome</keyword>
<comment type="caution">
    <text evidence="2">The sequence shown here is derived from an EMBL/GenBank/DDBJ whole genome shotgun (WGS) entry which is preliminary data.</text>
</comment>
<protein>
    <submittedName>
        <fullName evidence="2">Uncharacterized protein</fullName>
    </submittedName>
</protein>
<proteinExistence type="predicted"/>
<name>A0A4Z2JGE5_9TELE</name>
<reference evidence="2 3" key="1">
    <citation type="submission" date="2019-03" db="EMBL/GenBank/DDBJ databases">
        <title>First draft genome of Liparis tanakae, snailfish: a comprehensive survey of snailfish specific genes.</title>
        <authorList>
            <person name="Kim W."/>
            <person name="Song I."/>
            <person name="Jeong J.-H."/>
            <person name="Kim D."/>
            <person name="Kim S."/>
            <person name="Ryu S."/>
            <person name="Song J.Y."/>
            <person name="Lee S.K."/>
        </authorList>
    </citation>
    <scope>NUCLEOTIDE SEQUENCE [LARGE SCALE GENOMIC DNA]</scope>
    <source>
        <tissue evidence="2">Muscle</tissue>
    </source>
</reference>
<dbReference type="Proteomes" id="UP000314294">
    <property type="component" value="Unassembled WGS sequence"/>
</dbReference>
<dbReference type="EMBL" id="SRLO01000002">
    <property type="protein sequence ID" value="TNN89315.1"/>
    <property type="molecule type" value="Genomic_DNA"/>
</dbReference>
<evidence type="ECO:0000256" key="1">
    <source>
        <dbReference type="SAM" id="MobiDB-lite"/>
    </source>
</evidence>
<evidence type="ECO:0000313" key="3">
    <source>
        <dbReference type="Proteomes" id="UP000314294"/>
    </source>
</evidence>
<organism evidence="2 3">
    <name type="scientific">Liparis tanakae</name>
    <name type="common">Tanaka's snailfish</name>
    <dbReference type="NCBI Taxonomy" id="230148"/>
    <lineage>
        <taxon>Eukaryota</taxon>
        <taxon>Metazoa</taxon>
        <taxon>Chordata</taxon>
        <taxon>Craniata</taxon>
        <taxon>Vertebrata</taxon>
        <taxon>Euteleostomi</taxon>
        <taxon>Actinopterygii</taxon>
        <taxon>Neopterygii</taxon>
        <taxon>Teleostei</taxon>
        <taxon>Neoteleostei</taxon>
        <taxon>Acanthomorphata</taxon>
        <taxon>Eupercaria</taxon>
        <taxon>Perciformes</taxon>
        <taxon>Cottioidei</taxon>
        <taxon>Cottales</taxon>
        <taxon>Liparidae</taxon>
        <taxon>Liparis</taxon>
    </lineage>
</organism>
<gene>
    <name evidence="2" type="ORF">EYF80_000603</name>
</gene>